<dbReference type="Proteomes" id="UP000177124">
    <property type="component" value="Unassembled WGS sequence"/>
</dbReference>
<evidence type="ECO:0000313" key="1">
    <source>
        <dbReference type="EMBL" id="OGD90606.1"/>
    </source>
</evidence>
<protein>
    <recommendedName>
        <fullName evidence="3">TrpR like protein, YerC/YecD</fullName>
    </recommendedName>
</protein>
<comment type="caution">
    <text evidence="1">The sequence shown here is derived from an EMBL/GenBank/DDBJ whole genome shotgun (WGS) entry which is preliminary data.</text>
</comment>
<dbReference type="Pfam" id="PF01371">
    <property type="entry name" value="Trp_repressor"/>
    <property type="match status" value="1"/>
</dbReference>
<dbReference type="InterPro" id="IPR038116">
    <property type="entry name" value="TrpR-like_sf"/>
</dbReference>
<name>A0A1F5GFJ1_9BACT</name>
<dbReference type="GO" id="GO:0043565">
    <property type="term" value="F:sequence-specific DNA binding"/>
    <property type="evidence" value="ECO:0007669"/>
    <property type="project" value="InterPro"/>
</dbReference>
<sequence>MPQVSKRPLSKNIQQNLYSIFWQSLADLKSSADVKEFLTDLLTPTEKVMLAKRLAIALMLIKSYDYSSIRSTLKVSPQTIGSVSLWLKYSGSGYRKSIERIIKKQKVATLIQNVENLLREIKPERTFAKVAQKGFPKGKYQTPI</sequence>
<dbReference type="STRING" id="1797716.A3D07_03105"/>
<dbReference type="InterPro" id="IPR010921">
    <property type="entry name" value="Trp_repressor/repl_initiator"/>
</dbReference>
<dbReference type="PANTHER" id="PTHR40080">
    <property type="entry name" value="LMO1763 PROTEIN"/>
    <property type="match status" value="1"/>
</dbReference>
<gene>
    <name evidence="1" type="ORF">A3D07_03105</name>
</gene>
<dbReference type="Gene3D" id="1.10.1270.10">
    <property type="entry name" value="TrpR-like"/>
    <property type="match status" value="1"/>
</dbReference>
<proteinExistence type="predicted"/>
<reference evidence="1 2" key="1">
    <citation type="journal article" date="2016" name="Nat. Commun.">
        <title>Thousands of microbial genomes shed light on interconnected biogeochemical processes in an aquifer system.</title>
        <authorList>
            <person name="Anantharaman K."/>
            <person name="Brown C.T."/>
            <person name="Hug L.A."/>
            <person name="Sharon I."/>
            <person name="Castelle C.J."/>
            <person name="Probst A.J."/>
            <person name="Thomas B.C."/>
            <person name="Singh A."/>
            <person name="Wilkins M.J."/>
            <person name="Karaoz U."/>
            <person name="Brodie E.L."/>
            <person name="Williams K.H."/>
            <person name="Hubbard S.S."/>
            <person name="Banfield J.F."/>
        </authorList>
    </citation>
    <scope>NUCLEOTIDE SEQUENCE [LARGE SCALE GENOMIC DNA]</scope>
</reference>
<accession>A0A1F5GFJ1</accession>
<dbReference type="EMBL" id="MFBF01000040">
    <property type="protein sequence ID" value="OGD90606.1"/>
    <property type="molecule type" value="Genomic_DNA"/>
</dbReference>
<dbReference type="SUPFAM" id="SSF48295">
    <property type="entry name" value="TrpR-like"/>
    <property type="match status" value="1"/>
</dbReference>
<dbReference type="GO" id="GO:0003700">
    <property type="term" value="F:DNA-binding transcription factor activity"/>
    <property type="evidence" value="ECO:0007669"/>
    <property type="project" value="InterPro"/>
</dbReference>
<organism evidence="1 2">
    <name type="scientific">Candidatus Curtissbacteria bacterium RIFCSPHIGHO2_02_FULL_42_15</name>
    <dbReference type="NCBI Taxonomy" id="1797716"/>
    <lineage>
        <taxon>Bacteria</taxon>
        <taxon>Candidatus Curtissiibacteriota</taxon>
    </lineage>
</organism>
<evidence type="ECO:0000313" key="2">
    <source>
        <dbReference type="Proteomes" id="UP000177124"/>
    </source>
</evidence>
<evidence type="ECO:0008006" key="3">
    <source>
        <dbReference type="Google" id="ProtNLM"/>
    </source>
</evidence>
<dbReference type="AlphaFoldDB" id="A0A1F5GFJ1"/>
<dbReference type="InterPro" id="IPR013368">
    <property type="entry name" value="YecD_YerC"/>
</dbReference>
<dbReference type="PANTHER" id="PTHR40080:SF1">
    <property type="entry name" value="TRPR-LIKE PROTEIN YERC_YECD"/>
    <property type="match status" value="1"/>
</dbReference>
<dbReference type="InterPro" id="IPR000831">
    <property type="entry name" value="Trp_repress"/>
</dbReference>